<dbReference type="AlphaFoldDB" id="A0A5B8V6V5"/>
<reference evidence="2 3" key="1">
    <citation type="journal article" date="2016" name="Int. J. Syst. Evol. Microbiol.">
        <title>Panacibacter ginsenosidivorans gen. nov., sp. nov., with ginsenoside converting activity isolated from soil of a ginseng field.</title>
        <authorList>
            <person name="Siddiqi M.Z."/>
            <person name="Muhammad Shafi S."/>
            <person name="Choi K.D."/>
            <person name="Im W.T."/>
        </authorList>
    </citation>
    <scope>NUCLEOTIDE SEQUENCE [LARGE SCALE GENOMIC DNA]</scope>
    <source>
        <strain evidence="2 3">Gsoil1550</strain>
    </source>
</reference>
<dbReference type="InterPro" id="IPR000073">
    <property type="entry name" value="AB_hydrolase_1"/>
</dbReference>
<evidence type="ECO:0000313" key="3">
    <source>
        <dbReference type="Proteomes" id="UP000321533"/>
    </source>
</evidence>
<dbReference type="Pfam" id="PF00561">
    <property type="entry name" value="Abhydrolase_1"/>
    <property type="match status" value="1"/>
</dbReference>
<evidence type="ECO:0000259" key="1">
    <source>
        <dbReference type="Pfam" id="PF00561"/>
    </source>
</evidence>
<dbReference type="Proteomes" id="UP000321533">
    <property type="component" value="Chromosome"/>
</dbReference>
<dbReference type="PANTHER" id="PTHR43433">
    <property type="entry name" value="HYDROLASE, ALPHA/BETA FOLD FAMILY PROTEIN"/>
    <property type="match status" value="1"/>
</dbReference>
<feature type="domain" description="AB hydrolase-1" evidence="1">
    <location>
        <begin position="25"/>
        <end position="249"/>
    </location>
</feature>
<dbReference type="GO" id="GO:0042952">
    <property type="term" value="P:beta-ketoadipate pathway"/>
    <property type="evidence" value="ECO:0007669"/>
    <property type="project" value="InterPro"/>
</dbReference>
<organism evidence="2 3">
    <name type="scientific">Panacibacter ginsenosidivorans</name>
    <dbReference type="NCBI Taxonomy" id="1813871"/>
    <lineage>
        <taxon>Bacteria</taxon>
        <taxon>Pseudomonadati</taxon>
        <taxon>Bacteroidota</taxon>
        <taxon>Chitinophagia</taxon>
        <taxon>Chitinophagales</taxon>
        <taxon>Chitinophagaceae</taxon>
        <taxon>Panacibacter</taxon>
    </lineage>
</organism>
<keyword evidence="3" id="KW-1185">Reference proteome</keyword>
<dbReference type="KEGG" id="pgin:FRZ67_05895"/>
<proteinExistence type="predicted"/>
<dbReference type="GO" id="GO:0047570">
    <property type="term" value="F:3-oxoadipate enol-lactonase activity"/>
    <property type="evidence" value="ECO:0007669"/>
    <property type="project" value="UniProtKB-EC"/>
</dbReference>
<dbReference type="EC" id="3.1.1.24" evidence="2"/>
<dbReference type="InterPro" id="IPR050471">
    <property type="entry name" value="AB_hydrolase"/>
</dbReference>
<dbReference type="InterPro" id="IPR029058">
    <property type="entry name" value="AB_hydrolase_fold"/>
</dbReference>
<accession>A0A5B8V6V5</accession>
<dbReference type="EMBL" id="CP042435">
    <property type="protein sequence ID" value="QEC66855.1"/>
    <property type="molecule type" value="Genomic_DNA"/>
</dbReference>
<evidence type="ECO:0000313" key="2">
    <source>
        <dbReference type="EMBL" id="QEC66855.1"/>
    </source>
</evidence>
<dbReference type="PRINTS" id="PR00111">
    <property type="entry name" value="ABHYDROLASE"/>
</dbReference>
<dbReference type="InterPro" id="IPR026968">
    <property type="entry name" value="PcaD/CatD"/>
</dbReference>
<dbReference type="Gene3D" id="3.40.50.1820">
    <property type="entry name" value="alpha/beta hydrolase"/>
    <property type="match status" value="1"/>
</dbReference>
<dbReference type="PANTHER" id="PTHR43433:SF5">
    <property type="entry name" value="AB HYDROLASE-1 DOMAIN-CONTAINING PROTEIN"/>
    <property type="match status" value="1"/>
</dbReference>
<dbReference type="NCBIfam" id="TIGR02427">
    <property type="entry name" value="protocat_pcaD"/>
    <property type="match status" value="1"/>
</dbReference>
<sequence>MQFVSINGHTIHYKHIISTANETSTFLFVNSLGTDFRIWDEVVESLKEYGNIILFDKRGHGLSDVFTNTTGLNDFADDAAALLNYLHINKFIIVGLSVGGMIAQILASRFPTQIEKLILCDTRYKIGNEDIWNTRIHQVKEQGLESISEGVIQRWFSADFHRTQAVKVTGYQNMLERTPALGYIQACEAIRDADLTAIAKQIKTPTLCIVGSEDKSTTPEEVKYLADLIEGAAYKIIKGSGHIPCIDNPSVLSKLIIDFIK</sequence>
<keyword evidence="2" id="KW-0378">Hydrolase</keyword>
<gene>
    <name evidence="2" type="primary">pcaD</name>
    <name evidence="2" type="ORF">FRZ67_05895</name>
</gene>
<dbReference type="OrthoDB" id="9799612at2"/>
<dbReference type="SUPFAM" id="SSF53474">
    <property type="entry name" value="alpha/beta-Hydrolases"/>
    <property type="match status" value="1"/>
</dbReference>
<protein>
    <submittedName>
        <fullName evidence="2">3-oxoadipate enol-lactonase</fullName>
        <ecNumber evidence="2">3.1.1.24</ecNumber>
    </submittedName>
</protein>
<dbReference type="RefSeq" id="WP_147188655.1">
    <property type="nucleotide sequence ID" value="NZ_CP042435.1"/>
</dbReference>
<name>A0A5B8V6V5_9BACT</name>